<dbReference type="PANTHER" id="PTHR38787:SF3">
    <property type="entry name" value="REGULATORY P DOMAIN-CONTAINING PROTEIN"/>
    <property type="match status" value="1"/>
</dbReference>
<dbReference type="PANTHER" id="PTHR38787">
    <property type="entry name" value="REGULATORY P DOMAIN-CONTAINING PROTEIN"/>
    <property type="match status" value="1"/>
</dbReference>
<evidence type="ECO:0000313" key="4">
    <source>
        <dbReference type="EMBL" id="APX98792.1"/>
    </source>
</evidence>
<feature type="chain" id="PRO_5041998378" evidence="2">
    <location>
        <begin position="22"/>
        <end position="509"/>
    </location>
</feature>
<dbReference type="InterPro" id="IPR026444">
    <property type="entry name" value="Secre_tail"/>
</dbReference>
<dbReference type="AlphaFoldDB" id="A0AAC9PVJ1"/>
<feature type="domain" description="Secretion system C-terminal sorting" evidence="3">
    <location>
        <begin position="441"/>
        <end position="508"/>
    </location>
</feature>
<dbReference type="RefSeq" id="WP_076731439.1">
    <property type="nucleotide sequence ID" value="NZ_CP019352.1"/>
</dbReference>
<keyword evidence="1 2" id="KW-0732">Signal</keyword>
<gene>
    <name evidence="4" type="ORF">BWR22_00205</name>
</gene>
<keyword evidence="5" id="KW-1185">Reference proteome</keyword>
<feature type="signal peptide" evidence="2">
    <location>
        <begin position="1"/>
        <end position="21"/>
    </location>
</feature>
<dbReference type="GO" id="GO:0005576">
    <property type="term" value="C:extracellular region"/>
    <property type="evidence" value="ECO:0007669"/>
    <property type="project" value="TreeGrafter"/>
</dbReference>
<dbReference type="NCBIfam" id="TIGR04312">
    <property type="entry name" value="choice_anch_B"/>
    <property type="match status" value="1"/>
</dbReference>
<sequence>MFKNYFLFLLVFTSYSLLSNAQTPCESGMADIYPCNDYDLMSRIPISTLATTSGNPEGSDIWGWTDPLDGKEYAIVATTNSTAFVDITNPINPVFLGRIETANGNNSFWRDVKVYNNHAFIVADNVGNHGMQIFDLTILRNGVDADLTYDGNQVLRFQGNGGEGEITIGSCHNIVINEFEGIAYLVGCGSANGGGPIFVDISNPSNPNVVGDYTAGGYSHDAQVVTYTGPDTDYYDPANGITGRQIYIGSNGNSDTVVILDVTNKNNIIPIGTFSYPQISYAHQGWFTDDQRYFILGDETDEQSFGNNTRTLIFDFQDLDANFNNPALNLINDYYGPTAAIDHNGYVNGNKFYMANYRAGLRVLDVPTLISTNNSNAEIGYFDTFPSSNSANFNGAWSVYPYFSSGNIIISDIESGLFIVRKSGTLNTPNFKLQENFHLSPNPTTSTSTLKGDKNNIIKSIEIYTILGQKVYKRNNINSQEFVLPVSDYSAGVYLIKINNTITKKLVIE</sequence>
<dbReference type="Pfam" id="PF08309">
    <property type="entry name" value="LVIVD"/>
    <property type="match status" value="2"/>
</dbReference>
<accession>A0AAC9PVJ1</accession>
<name>A0AAC9PVJ1_9FLAO</name>
<protein>
    <submittedName>
        <fullName evidence="4">Regulator</fullName>
    </submittedName>
</protein>
<evidence type="ECO:0000256" key="2">
    <source>
        <dbReference type="SAM" id="SignalP"/>
    </source>
</evidence>
<organism evidence="4 5">
    <name type="scientific">Lacinutrix venerupis</name>
    <dbReference type="NCBI Taxonomy" id="1486034"/>
    <lineage>
        <taxon>Bacteria</taxon>
        <taxon>Pseudomonadati</taxon>
        <taxon>Bacteroidota</taxon>
        <taxon>Flavobacteriia</taxon>
        <taxon>Flavobacteriales</taxon>
        <taxon>Flavobacteriaceae</taxon>
        <taxon>Lacinutrix</taxon>
    </lineage>
</organism>
<dbReference type="Pfam" id="PF18962">
    <property type="entry name" value="Por_Secre_tail"/>
    <property type="match status" value="1"/>
</dbReference>
<dbReference type="NCBIfam" id="TIGR04183">
    <property type="entry name" value="Por_Secre_tail"/>
    <property type="match status" value="1"/>
</dbReference>
<evidence type="ECO:0000313" key="5">
    <source>
        <dbReference type="Proteomes" id="UP000187506"/>
    </source>
</evidence>
<proteinExistence type="predicted"/>
<dbReference type="KEGG" id="lvn:BWR22_00205"/>
<evidence type="ECO:0000256" key="1">
    <source>
        <dbReference type="ARBA" id="ARBA00022729"/>
    </source>
</evidence>
<evidence type="ECO:0000259" key="3">
    <source>
        <dbReference type="Pfam" id="PF18962"/>
    </source>
</evidence>
<dbReference type="InterPro" id="IPR013211">
    <property type="entry name" value="LVIVD"/>
</dbReference>
<dbReference type="InterPro" id="IPR027589">
    <property type="entry name" value="Choice_anch_B"/>
</dbReference>
<dbReference type="EMBL" id="CP019352">
    <property type="protein sequence ID" value="APX98792.1"/>
    <property type="molecule type" value="Genomic_DNA"/>
</dbReference>
<dbReference type="Proteomes" id="UP000187506">
    <property type="component" value="Chromosome"/>
</dbReference>
<reference evidence="4 5" key="1">
    <citation type="submission" date="2017-01" db="EMBL/GenBank/DDBJ databases">
        <title>Complete genome of Lacinutrix venerupis DOK2-8 isolated from seawater in Dokdo.</title>
        <authorList>
            <person name="Chi W.-J."/>
            <person name="Kim J.H."/>
        </authorList>
    </citation>
    <scope>NUCLEOTIDE SEQUENCE [LARGE SCALE GENOMIC DNA]</scope>
    <source>
        <strain evidence="4 5">DOK2-8</strain>
    </source>
</reference>